<dbReference type="InterPro" id="IPR026846">
    <property type="entry name" value="Nse2(Mms21)"/>
</dbReference>
<evidence type="ECO:0000256" key="10">
    <source>
        <dbReference type="PROSITE-ProRule" id="PRU00452"/>
    </source>
</evidence>
<dbReference type="GO" id="GO:0004842">
    <property type="term" value="F:ubiquitin-protein transferase activity"/>
    <property type="evidence" value="ECO:0007669"/>
    <property type="project" value="InterPro"/>
</dbReference>
<name>A0A9P6VZH2_MAUEX</name>
<protein>
    <recommendedName>
        <fullName evidence="12">SP-RING-type domain-containing protein</fullName>
    </recommendedName>
</protein>
<dbReference type="InterPro" id="IPR013083">
    <property type="entry name" value="Znf_RING/FYVE/PHD"/>
</dbReference>
<evidence type="ECO:0000256" key="6">
    <source>
        <dbReference type="ARBA" id="ARBA00022771"/>
    </source>
</evidence>
<dbReference type="OrthoDB" id="756301at2759"/>
<dbReference type="InterPro" id="IPR003613">
    <property type="entry name" value="Ubox_domain"/>
</dbReference>
<feature type="coiled-coil region" evidence="11">
    <location>
        <begin position="24"/>
        <end position="89"/>
    </location>
</feature>
<dbReference type="Gene3D" id="1.20.120.1010">
    <property type="match status" value="1"/>
</dbReference>
<comment type="subcellular location">
    <subcellularLocation>
        <location evidence="1">Nucleus</location>
    </subcellularLocation>
</comment>
<evidence type="ECO:0000259" key="12">
    <source>
        <dbReference type="PROSITE" id="PS51044"/>
    </source>
</evidence>
<comment type="caution">
    <text evidence="13">The sequence shown here is derived from an EMBL/GenBank/DDBJ whole genome shotgun (WGS) entry which is preliminary data.</text>
</comment>
<evidence type="ECO:0000256" key="11">
    <source>
        <dbReference type="SAM" id="Coils"/>
    </source>
</evidence>
<keyword evidence="5" id="KW-0479">Metal-binding</keyword>
<dbReference type="GO" id="GO:0005634">
    <property type="term" value="C:nucleus"/>
    <property type="evidence" value="ECO:0007669"/>
    <property type="project" value="UniProtKB-SubCell"/>
</dbReference>
<sequence>MSKLIPGQLPLSNHAIKDLTKIRIEDSQNLFSQCNEELREIMDQYMQNVTDTEELKPMFQTLSECSEKLGQQERKYNQLGNNLELAKRQYIKESEGNQPVTFDTWNSFVNDSTNIPNLQSLLAEDRSSQLKERSLGQQNLRHVENSKLLRVLPLIWDNPRCIIPDDNDEEDDLMIDGGIIELTCPITCKMYEEPLISNQCGHVFDKSGLQEYFRTERTRDCPQTGCSKHLRINDFIPDPIMKLRCRIAAVKEKEQETKEAEKLDVL</sequence>
<evidence type="ECO:0000256" key="1">
    <source>
        <dbReference type="ARBA" id="ARBA00004123"/>
    </source>
</evidence>
<keyword evidence="14" id="KW-1185">Reference proteome</keyword>
<dbReference type="AlphaFoldDB" id="A0A9P6VZH2"/>
<dbReference type="CDD" id="cd16651">
    <property type="entry name" value="SPL-RING_NSE2"/>
    <property type="match status" value="1"/>
</dbReference>
<comment type="similarity">
    <text evidence="3">Belongs to the NSE2 family.</text>
</comment>
<dbReference type="GO" id="GO:0000724">
    <property type="term" value="P:double-strand break repair via homologous recombination"/>
    <property type="evidence" value="ECO:0007669"/>
    <property type="project" value="InterPro"/>
</dbReference>
<proteinExistence type="inferred from homology"/>
<evidence type="ECO:0000256" key="2">
    <source>
        <dbReference type="ARBA" id="ARBA00004718"/>
    </source>
</evidence>
<organism evidence="13 14">
    <name type="scientific">Maudiozyma exigua</name>
    <name type="common">Yeast</name>
    <name type="synonym">Kazachstania exigua</name>
    <dbReference type="NCBI Taxonomy" id="34358"/>
    <lineage>
        <taxon>Eukaryota</taxon>
        <taxon>Fungi</taxon>
        <taxon>Dikarya</taxon>
        <taxon>Ascomycota</taxon>
        <taxon>Saccharomycotina</taxon>
        <taxon>Saccharomycetes</taxon>
        <taxon>Saccharomycetales</taxon>
        <taxon>Saccharomycetaceae</taxon>
        <taxon>Maudiozyma</taxon>
    </lineage>
</organism>
<dbReference type="PROSITE" id="PS51044">
    <property type="entry name" value="ZF_SP_RING"/>
    <property type="match status" value="1"/>
</dbReference>
<keyword evidence="11" id="KW-0175">Coiled coil</keyword>
<evidence type="ECO:0000256" key="8">
    <source>
        <dbReference type="ARBA" id="ARBA00022833"/>
    </source>
</evidence>
<evidence type="ECO:0000256" key="5">
    <source>
        <dbReference type="ARBA" id="ARBA00022723"/>
    </source>
</evidence>
<keyword evidence="9" id="KW-0539">Nucleus</keyword>
<evidence type="ECO:0000313" key="13">
    <source>
        <dbReference type="EMBL" id="KAG0658244.1"/>
    </source>
</evidence>
<evidence type="ECO:0000256" key="4">
    <source>
        <dbReference type="ARBA" id="ARBA00022679"/>
    </source>
</evidence>
<feature type="domain" description="SP-RING-type" evidence="12">
    <location>
        <begin position="169"/>
        <end position="256"/>
    </location>
</feature>
<keyword evidence="8" id="KW-0862">Zinc</keyword>
<evidence type="ECO:0000256" key="3">
    <source>
        <dbReference type="ARBA" id="ARBA00008212"/>
    </source>
</evidence>
<dbReference type="Pfam" id="PF11789">
    <property type="entry name" value="zf-Nse"/>
    <property type="match status" value="1"/>
</dbReference>
<evidence type="ECO:0000256" key="9">
    <source>
        <dbReference type="ARBA" id="ARBA00023242"/>
    </source>
</evidence>
<dbReference type="Proteomes" id="UP000750334">
    <property type="component" value="Unassembled WGS sequence"/>
</dbReference>
<dbReference type="Gene3D" id="3.30.40.10">
    <property type="entry name" value="Zinc/RING finger domain, C3HC4 (zinc finger)"/>
    <property type="match status" value="1"/>
</dbReference>
<dbReference type="EMBL" id="PUHR01000217">
    <property type="protein sequence ID" value="KAG0658244.1"/>
    <property type="molecule type" value="Genomic_DNA"/>
</dbReference>
<dbReference type="GO" id="GO:0008270">
    <property type="term" value="F:zinc ion binding"/>
    <property type="evidence" value="ECO:0007669"/>
    <property type="project" value="UniProtKB-KW"/>
</dbReference>
<dbReference type="SMART" id="SM00504">
    <property type="entry name" value="Ubox"/>
    <property type="match status" value="1"/>
</dbReference>
<dbReference type="Pfam" id="PF22326">
    <property type="entry name" value="MMS21_N"/>
    <property type="match status" value="1"/>
</dbReference>
<dbReference type="InterPro" id="IPR004181">
    <property type="entry name" value="Znf_MIZ"/>
</dbReference>
<accession>A0A9P6VZH2</accession>
<keyword evidence="6 10" id="KW-0863">Zinc-finger</keyword>
<evidence type="ECO:0000256" key="7">
    <source>
        <dbReference type="ARBA" id="ARBA00022786"/>
    </source>
</evidence>
<dbReference type="GO" id="GO:0030915">
    <property type="term" value="C:Smc5-Smc6 complex"/>
    <property type="evidence" value="ECO:0007669"/>
    <property type="project" value="InterPro"/>
</dbReference>
<evidence type="ECO:0000313" key="14">
    <source>
        <dbReference type="Proteomes" id="UP000750334"/>
    </source>
</evidence>
<dbReference type="GO" id="GO:0061665">
    <property type="term" value="F:SUMO ligase activity"/>
    <property type="evidence" value="ECO:0007669"/>
    <property type="project" value="TreeGrafter"/>
</dbReference>
<dbReference type="PANTHER" id="PTHR21330:SF1">
    <property type="entry name" value="E3 SUMO-PROTEIN LIGASE NSE2"/>
    <property type="match status" value="1"/>
</dbReference>
<reference evidence="13 14" key="1">
    <citation type="submission" date="2020-11" db="EMBL/GenBank/DDBJ databases">
        <title>Kefir isolates.</title>
        <authorList>
            <person name="Marcisauskas S."/>
            <person name="Kim Y."/>
            <person name="Blasche S."/>
        </authorList>
    </citation>
    <scope>NUCLEOTIDE SEQUENCE [LARGE SCALE GENOMIC DNA]</scope>
    <source>
        <strain evidence="13 14">OG2</strain>
    </source>
</reference>
<dbReference type="InterPro" id="IPR054753">
    <property type="entry name" value="MMS21_N"/>
</dbReference>
<dbReference type="PANTHER" id="PTHR21330">
    <property type="entry name" value="E3 SUMO-PROTEIN LIGASE NSE2"/>
    <property type="match status" value="1"/>
</dbReference>
<dbReference type="GO" id="GO:0016567">
    <property type="term" value="P:protein ubiquitination"/>
    <property type="evidence" value="ECO:0007669"/>
    <property type="project" value="InterPro"/>
</dbReference>
<keyword evidence="4" id="KW-0808">Transferase</keyword>
<keyword evidence="7" id="KW-0833">Ubl conjugation pathway</keyword>
<gene>
    <name evidence="13" type="ORF">C6P45_002225</name>
</gene>
<dbReference type="SUPFAM" id="SSF57850">
    <property type="entry name" value="RING/U-box"/>
    <property type="match status" value="1"/>
</dbReference>
<dbReference type="GO" id="GO:0016925">
    <property type="term" value="P:protein sumoylation"/>
    <property type="evidence" value="ECO:0007669"/>
    <property type="project" value="TreeGrafter"/>
</dbReference>
<comment type="pathway">
    <text evidence="2">Protein modification; protein sumoylation.</text>
</comment>